<dbReference type="CDD" id="cd00051">
    <property type="entry name" value="EFh"/>
    <property type="match status" value="1"/>
</dbReference>
<dbReference type="EMBL" id="JAGKHQ010001282">
    <property type="protein sequence ID" value="KAG7458436.1"/>
    <property type="molecule type" value="Genomic_DNA"/>
</dbReference>
<dbReference type="InterPro" id="IPR002048">
    <property type="entry name" value="EF_hand_dom"/>
</dbReference>
<dbReference type="Proteomes" id="UP000693946">
    <property type="component" value="Unassembled WGS sequence"/>
</dbReference>
<dbReference type="PROSITE" id="PS00018">
    <property type="entry name" value="EF_HAND_1"/>
    <property type="match status" value="1"/>
</dbReference>
<dbReference type="PROSITE" id="PS50222">
    <property type="entry name" value="EF_HAND_2"/>
    <property type="match status" value="1"/>
</dbReference>
<feature type="non-terminal residue" evidence="2">
    <location>
        <position position="132"/>
    </location>
</feature>
<evidence type="ECO:0000259" key="1">
    <source>
        <dbReference type="PROSITE" id="PS50222"/>
    </source>
</evidence>
<sequence>MDRPSLQRLFSACDVNKSGRIEFGDFTAVCRELNVPEDQIKALFHRFDADEDGFIDYGEFSSRFQEVSQTLDVAAFVSSSSRGNSPWEEFISRVDEESLLSDRYNNHIRLFYDFSTIKEQQGRTELYWGPKH</sequence>
<dbReference type="InterPro" id="IPR018247">
    <property type="entry name" value="EF_Hand_1_Ca_BS"/>
</dbReference>
<dbReference type="GO" id="GO:0005509">
    <property type="term" value="F:calcium ion binding"/>
    <property type="evidence" value="ECO:0007669"/>
    <property type="project" value="InterPro"/>
</dbReference>
<dbReference type="Pfam" id="PF13499">
    <property type="entry name" value="EF-hand_7"/>
    <property type="match status" value="1"/>
</dbReference>
<proteinExistence type="predicted"/>
<dbReference type="SMART" id="SM00054">
    <property type="entry name" value="EFh"/>
    <property type="match status" value="2"/>
</dbReference>
<feature type="domain" description="EF-hand" evidence="1">
    <location>
        <begin position="35"/>
        <end position="70"/>
    </location>
</feature>
<reference evidence="2 3" key="1">
    <citation type="journal article" date="2021" name="Sci. Rep.">
        <title>Chromosome anchoring in Senegalese sole (Solea senegalensis) reveals sex-associated markers and genome rearrangements in flatfish.</title>
        <authorList>
            <person name="Guerrero-Cozar I."/>
            <person name="Gomez-Garrido J."/>
            <person name="Berbel C."/>
            <person name="Martinez-Blanch J.F."/>
            <person name="Alioto T."/>
            <person name="Claros M.G."/>
            <person name="Gagnaire P.A."/>
            <person name="Manchado M."/>
        </authorList>
    </citation>
    <scope>NUCLEOTIDE SEQUENCE [LARGE SCALE GENOMIC DNA]</scope>
    <source>
        <strain evidence="2">Sse05_10M</strain>
    </source>
</reference>
<evidence type="ECO:0000313" key="3">
    <source>
        <dbReference type="Proteomes" id="UP000693946"/>
    </source>
</evidence>
<keyword evidence="3" id="KW-1185">Reference proteome</keyword>
<accession>A0AAV6PG97</accession>
<dbReference type="AlphaFoldDB" id="A0AAV6PG97"/>
<protein>
    <submittedName>
        <fullName evidence="2">Ras and EF-hand domain-containing protein-like</fullName>
    </submittedName>
</protein>
<comment type="caution">
    <text evidence="2">The sequence shown here is derived from an EMBL/GenBank/DDBJ whole genome shotgun (WGS) entry which is preliminary data.</text>
</comment>
<organism evidence="2 3">
    <name type="scientific">Solea senegalensis</name>
    <name type="common">Senegalese sole</name>
    <dbReference type="NCBI Taxonomy" id="28829"/>
    <lineage>
        <taxon>Eukaryota</taxon>
        <taxon>Metazoa</taxon>
        <taxon>Chordata</taxon>
        <taxon>Craniata</taxon>
        <taxon>Vertebrata</taxon>
        <taxon>Euteleostomi</taxon>
        <taxon>Actinopterygii</taxon>
        <taxon>Neopterygii</taxon>
        <taxon>Teleostei</taxon>
        <taxon>Neoteleostei</taxon>
        <taxon>Acanthomorphata</taxon>
        <taxon>Carangaria</taxon>
        <taxon>Pleuronectiformes</taxon>
        <taxon>Pleuronectoidei</taxon>
        <taxon>Soleidae</taxon>
        <taxon>Solea</taxon>
    </lineage>
</organism>
<name>A0AAV6PG97_SOLSE</name>
<evidence type="ECO:0000313" key="2">
    <source>
        <dbReference type="EMBL" id="KAG7458436.1"/>
    </source>
</evidence>
<gene>
    <name evidence="2" type="ORF">JOB18_046737</name>
</gene>